<keyword evidence="2" id="KW-1185">Reference proteome</keyword>
<dbReference type="Proteomes" id="UP000762676">
    <property type="component" value="Unassembled WGS sequence"/>
</dbReference>
<protein>
    <submittedName>
        <fullName evidence="1">Uncharacterized protein</fullName>
    </submittedName>
</protein>
<gene>
    <name evidence="1" type="ORF">ElyMa_006211400</name>
</gene>
<sequence length="110" mass="12967">MKQIPIETEIQQTEMGLDRLHSIKSHFQRHVKQALDSNLHGKRNAGRPKQTYRTNTNYGLAESRQRRMSPFQEDQSKTCVLERREKSCRRLLYPTKYKGLSHVKTTTLPK</sequence>
<reference evidence="1 2" key="1">
    <citation type="journal article" date="2021" name="Elife">
        <title>Chloroplast acquisition without the gene transfer in kleptoplastic sea slugs, Plakobranchus ocellatus.</title>
        <authorList>
            <person name="Maeda T."/>
            <person name="Takahashi S."/>
            <person name="Yoshida T."/>
            <person name="Shimamura S."/>
            <person name="Takaki Y."/>
            <person name="Nagai Y."/>
            <person name="Toyoda A."/>
            <person name="Suzuki Y."/>
            <person name="Arimoto A."/>
            <person name="Ishii H."/>
            <person name="Satoh N."/>
            <person name="Nishiyama T."/>
            <person name="Hasebe M."/>
            <person name="Maruyama T."/>
            <person name="Minagawa J."/>
            <person name="Obokata J."/>
            <person name="Shigenobu S."/>
        </authorList>
    </citation>
    <scope>NUCLEOTIDE SEQUENCE [LARGE SCALE GENOMIC DNA]</scope>
</reference>
<evidence type="ECO:0000313" key="2">
    <source>
        <dbReference type="Proteomes" id="UP000762676"/>
    </source>
</evidence>
<proteinExistence type="predicted"/>
<name>A0AAV4H5P6_9GAST</name>
<dbReference type="AlphaFoldDB" id="A0AAV4H5P6"/>
<evidence type="ECO:0000313" key="1">
    <source>
        <dbReference type="EMBL" id="GFR92837.1"/>
    </source>
</evidence>
<organism evidence="1 2">
    <name type="scientific">Elysia marginata</name>
    <dbReference type="NCBI Taxonomy" id="1093978"/>
    <lineage>
        <taxon>Eukaryota</taxon>
        <taxon>Metazoa</taxon>
        <taxon>Spiralia</taxon>
        <taxon>Lophotrochozoa</taxon>
        <taxon>Mollusca</taxon>
        <taxon>Gastropoda</taxon>
        <taxon>Heterobranchia</taxon>
        <taxon>Euthyneura</taxon>
        <taxon>Panpulmonata</taxon>
        <taxon>Sacoglossa</taxon>
        <taxon>Placobranchoidea</taxon>
        <taxon>Plakobranchidae</taxon>
        <taxon>Elysia</taxon>
    </lineage>
</organism>
<accession>A0AAV4H5P6</accession>
<comment type="caution">
    <text evidence="1">The sequence shown here is derived from an EMBL/GenBank/DDBJ whole genome shotgun (WGS) entry which is preliminary data.</text>
</comment>
<dbReference type="EMBL" id="BMAT01012458">
    <property type="protein sequence ID" value="GFR92837.1"/>
    <property type="molecule type" value="Genomic_DNA"/>
</dbReference>